<evidence type="ECO:0000313" key="2">
    <source>
        <dbReference type="Proteomes" id="UP000249061"/>
    </source>
</evidence>
<dbReference type="InterPro" id="IPR021508">
    <property type="entry name" value="Gp17-like"/>
</dbReference>
<name>A0A2W5T4I2_9BACT</name>
<evidence type="ECO:0000313" key="1">
    <source>
        <dbReference type="EMBL" id="PZR07076.1"/>
    </source>
</evidence>
<organism evidence="1 2">
    <name type="scientific">Archangium gephyra</name>
    <dbReference type="NCBI Taxonomy" id="48"/>
    <lineage>
        <taxon>Bacteria</taxon>
        <taxon>Pseudomonadati</taxon>
        <taxon>Myxococcota</taxon>
        <taxon>Myxococcia</taxon>
        <taxon>Myxococcales</taxon>
        <taxon>Cystobacterineae</taxon>
        <taxon>Archangiaceae</taxon>
        <taxon>Archangium</taxon>
    </lineage>
</organism>
<dbReference type="EMBL" id="QFQP01000034">
    <property type="protein sequence ID" value="PZR07076.1"/>
    <property type="molecule type" value="Genomic_DNA"/>
</dbReference>
<dbReference type="Proteomes" id="UP000249061">
    <property type="component" value="Unassembled WGS sequence"/>
</dbReference>
<dbReference type="AlphaFoldDB" id="A0A2W5T4I2"/>
<protein>
    <recommendedName>
        <fullName evidence="3">DUF3168 domain-containing protein</fullName>
    </recommendedName>
</protein>
<reference evidence="1 2" key="1">
    <citation type="submission" date="2017-08" db="EMBL/GenBank/DDBJ databases">
        <title>Infants hospitalized years apart are colonized by the same room-sourced microbial strains.</title>
        <authorList>
            <person name="Brooks B."/>
            <person name="Olm M.R."/>
            <person name="Firek B.A."/>
            <person name="Baker R."/>
            <person name="Thomas B.C."/>
            <person name="Morowitz M.J."/>
            <person name="Banfield J.F."/>
        </authorList>
    </citation>
    <scope>NUCLEOTIDE SEQUENCE [LARGE SCALE GENOMIC DNA]</scope>
    <source>
        <strain evidence="1">S2_003_000_R2_14</strain>
    </source>
</reference>
<accession>A0A2W5T4I2</accession>
<sequence length="127" mass="13741">MSLEALLFSLLTGAAPIAALVAQRVFPDVAPQDAEDPLLVVTVVDRVPELTLAGAPENTLSNARVQIDAYAKTRAEASALATAVVNTFGKMRKPTHGADVWATSPGRNLFDDETQSYRVLMEFNVWR</sequence>
<evidence type="ECO:0008006" key="3">
    <source>
        <dbReference type="Google" id="ProtNLM"/>
    </source>
</evidence>
<dbReference type="InterPro" id="IPR053745">
    <property type="entry name" value="Viral_Tail_Comp_sf"/>
</dbReference>
<dbReference type="Pfam" id="PF11367">
    <property type="entry name" value="Tail_completion_gp17"/>
    <property type="match status" value="1"/>
</dbReference>
<proteinExistence type="predicted"/>
<gene>
    <name evidence="1" type="ORF">DI536_28895</name>
</gene>
<comment type="caution">
    <text evidence="1">The sequence shown here is derived from an EMBL/GenBank/DDBJ whole genome shotgun (WGS) entry which is preliminary data.</text>
</comment>
<dbReference type="Gene3D" id="3.30.2000.30">
    <property type="match status" value="1"/>
</dbReference>